<dbReference type="Pfam" id="PF24882">
    <property type="entry name" value="WHD_ORC2"/>
    <property type="match status" value="1"/>
</dbReference>
<dbReference type="AlphaFoldDB" id="A0A4P9W6W1"/>
<keyword evidence="4 5" id="KW-0539">Nucleus</keyword>
<evidence type="ECO:0000313" key="8">
    <source>
        <dbReference type="EMBL" id="RKO85866.1"/>
    </source>
</evidence>
<evidence type="ECO:0000256" key="3">
    <source>
        <dbReference type="ARBA" id="ARBA00022705"/>
    </source>
</evidence>
<proteinExistence type="inferred from homology"/>
<evidence type="ECO:0000256" key="5">
    <source>
        <dbReference type="RuleBase" id="RU368084"/>
    </source>
</evidence>
<dbReference type="OrthoDB" id="346673at2759"/>
<evidence type="ECO:0000259" key="6">
    <source>
        <dbReference type="Pfam" id="PF04084"/>
    </source>
</evidence>
<comment type="function">
    <text evidence="5">Component of the origin recognition complex (ORC) that binds origins of replication. DNA-binding is ATP-dependent. ORC is required to assemble the pre-replication complex necessary to initiate DNA replication.</text>
</comment>
<keyword evidence="3 5" id="KW-0235">DNA replication</keyword>
<comment type="subunit">
    <text evidence="5">Component of the origin recognition complex (ORC).</text>
</comment>
<protein>
    <recommendedName>
        <fullName evidence="5">Origin recognition complex subunit 2</fullName>
    </recommendedName>
</protein>
<dbReference type="GO" id="GO:0003688">
    <property type="term" value="F:DNA replication origin binding"/>
    <property type="evidence" value="ECO:0007669"/>
    <property type="project" value="UniProtKB-UniRule"/>
</dbReference>
<comment type="similarity">
    <text evidence="2 5">Belongs to the ORC2 family.</text>
</comment>
<feature type="non-terminal residue" evidence="8">
    <location>
        <position position="328"/>
    </location>
</feature>
<gene>
    <name evidence="8" type="ORF">BDK51DRAFT_5748</name>
</gene>
<sequence>QTSNNTLSKLPTLEYPDFLAALKLAPPKHTAEIATLTSTLTSLFPQWAFEVSRGFNLLFYGYGSKRTLLNKFARAHLAGGENPLIVVNGFFPAVTIKKVMASVISDVVGHTGPAGSLAAQVSRTAAYFASPHRTNRNLTLLIHNIDGIALRSDAAQATLSALAAIPAIRIVASIDHINAPLLWDAVTSARFDWVWHNATTFAPYAVETGFETSLLVKGGAARSRGVEHVLRSVTATARTVFRMLAEHQIAAERDKARPTASADAGMPYDTLLQRVLAGFVLSNEQTLKSHLSEFKDHEIVMPRRTKDGTDLLHVPFDAATLETILERM</sequence>
<keyword evidence="9" id="KW-1185">Reference proteome</keyword>
<dbReference type="InterPro" id="IPR007220">
    <property type="entry name" value="ORC2"/>
</dbReference>
<dbReference type="Proteomes" id="UP000269721">
    <property type="component" value="Unassembled WGS sequence"/>
</dbReference>
<dbReference type="EMBL" id="KZ998670">
    <property type="protein sequence ID" value="RKO85866.1"/>
    <property type="molecule type" value="Genomic_DNA"/>
</dbReference>
<feature type="domain" description="Origin recognition complex subunit 2 RecA-like" evidence="6">
    <location>
        <begin position="33"/>
        <end position="198"/>
    </location>
</feature>
<dbReference type="GO" id="GO:0006260">
    <property type="term" value="P:DNA replication"/>
    <property type="evidence" value="ECO:0007669"/>
    <property type="project" value="UniProtKB-UniRule"/>
</dbReference>
<evidence type="ECO:0000256" key="4">
    <source>
        <dbReference type="ARBA" id="ARBA00023242"/>
    </source>
</evidence>
<feature type="non-terminal residue" evidence="8">
    <location>
        <position position="1"/>
    </location>
</feature>
<dbReference type="PANTHER" id="PTHR14052">
    <property type="entry name" value="ORIGIN RECOGNITION COMPLEX SUBUNIT 2"/>
    <property type="match status" value="1"/>
</dbReference>
<comment type="subcellular location">
    <subcellularLocation>
        <location evidence="1 5">Nucleus</location>
    </subcellularLocation>
</comment>
<evidence type="ECO:0000259" key="7">
    <source>
        <dbReference type="Pfam" id="PF24882"/>
    </source>
</evidence>
<dbReference type="Pfam" id="PF04084">
    <property type="entry name" value="RecA-like_ORC2"/>
    <property type="match status" value="1"/>
</dbReference>
<evidence type="ECO:0000256" key="2">
    <source>
        <dbReference type="ARBA" id="ARBA00007421"/>
    </source>
</evidence>
<dbReference type="PANTHER" id="PTHR14052:SF0">
    <property type="entry name" value="ORIGIN RECOGNITION COMPLEX SUBUNIT 2"/>
    <property type="match status" value="1"/>
</dbReference>
<evidence type="ECO:0000313" key="9">
    <source>
        <dbReference type="Proteomes" id="UP000269721"/>
    </source>
</evidence>
<feature type="domain" description="Origin recognition complex subunit 2 winged-helix" evidence="7">
    <location>
        <begin position="262"/>
        <end position="319"/>
    </location>
</feature>
<dbReference type="InterPro" id="IPR056773">
    <property type="entry name" value="WHD_ORC2"/>
</dbReference>
<dbReference type="GO" id="GO:0005664">
    <property type="term" value="C:nuclear origin of replication recognition complex"/>
    <property type="evidence" value="ECO:0007669"/>
    <property type="project" value="UniProtKB-UniRule"/>
</dbReference>
<organism evidence="8 9">
    <name type="scientific">Blyttiomyces helicus</name>
    <dbReference type="NCBI Taxonomy" id="388810"/>
    <lineage>
        <taxon>Eukaryota</taxon>
        <taxon>Fungi</taxon>
        <taxon>Fungi incertae sedis</taxon>
        <taxon>Chytridiomycota</taxon>
        <taxon>Chytridiomycota incertae sedis</taxon>
        <taxon>Chytridiomycetes</taxon>
        <taxon>Chytridiomycetes incertae sedis</taxon>
        <taxon>Blyttiomyces</taxon>
    </lineage>
</organism>
<reference evidence="9" key="1">
    <citation type="journal article" date="2018" name="Nat. Microbiol.">
        <title>Leveraging single-cell genomics to expand the fungal tree of life.</title>
        <authorList>
            <person name="Ahrendt S.R."/>
            <person name="Quandt C.A."/>
            <person name="Ciobanu D."/>
            <person name="Clum A."/>
            <person name="Salamov A."/>
            <person name="Andreopoulos B."/>
            <person name="Cheng J.F."/>
            <person name="Woyke T."/>
            <person name="Pelin A."/>
            <person name="Henrissat B."/>
            <person name="Reynolds N.K."/>
            <person name="Benny G.L."/>
            <person name="Smith M.E."/>
            <person name="James T.Y."/>
            <person name="Grigoriev I.V."/>
        </authorList>
    </citation>
    <scope>NUCLEOTIDE SEQUENCE [LARGE SCALE GENOMIC DNA]</scope>
</reference>
<name>A0A4P9W6W1_9FUNG</name>
<evidence type="ECO:0000256" key="1">
    <source>
        <dbReference type="ARBA" id="ARBA00004123"/>
    </source>
</evidence>
<dbReference type="InterPro" id="IPR056772">
    <property type="entry name" value="RecA-like_ORC2"/>
</dbReference>
<accession>A0A4P9W6W1</accession>